<evidence type="ECO:0000313" key="2">
    <source>
        <dbReference type="EMBL" id="KAK9037222.1"/>
    </source>
</evidence>
<keyword evidence="3" id="KW-1185">Reference proteome</keyword>
<organism evidence="2 3">
    <name type="scientific">Hibiscus sabdariffa</name>
    <name type="common">roselle</name>
    <dbReference type="NCBI Taxonomy" id="183260"/>
    <lineage>
        <taxon>Eukaryota</taxon>
        <taxon>Viridiplantae</taxon>
        <taxon>Streptophyta</taxon>
        <taxon>Embryophyta</taxon>
        <taxon>Tracheophyta</taxon>
        <taxon>Spermatophyta</taxon>
        <taxon>Magnoliopsida</taxon>
        <taxon>eudicotyledons</taxon>
        <taxon>Gunneridae</taxon>
        <taxon>Pentapetalae</taxon>
        <taxon>rosids</taxon>
        <taxon>malvids</taxon>
        <taxon>Malvales</taxon>
        <taxon>Malvaceae</taxon>
        <taxon>Malvoideae</taxon>
        <taxon>Hibiscus</taxon>
    </lineage>
</organism>
<dbReference type="Proteomes" id="UP001396334">
    <property type="component" value="Unassembled WGS sequence"/>
</dbReference>
<comment type="caution">
    <text evidence="2">The sequence shown here is derived from an EMBL/GenBank/DDBJ whole genome shotgun (WGS) entry which is preliminary data.</text>
</comment>
<accession>A0ABR2TJ35</accession>
<proteinExistence type="predicted"/>
<evidence type="ECO:0000313" key="3">
    <source>
        <dbReference type="Proteomes" id="UP001396334"/>
    </source>
</evidence>
<name>A0ABR2TJ35_9ROSI</name>
<feature type="transmembrane region" description="Helical" evidence="1">
    <location>
        <begin position="49"/>
        <end position="67"/>
    </location>
</feature>
<keyword evidence="1" id="KW-0472">Membrane</keyword>
<dbReference type="EMBL" id="JBBPBN010000005">
    <property type="protein sequence ID" value="KAK9037222.1"/>
    <property type="molecule type" value="Genomic_DNA"/>
</dbReference>
<keyword evidence="1" id="KW-1133">Transmembrane helix</keyword>
<sequence>MCLNGLETVLHLLRDCHASNEALFLAGMPRALVHSHAKSTVAWLEETTTLLFVNSLVLILIVLWNLWNQRNAWGTSHAVGYIKVNAGVAYDSDCNTTAIEVITRDECGSVLGG</sequence>
<reference evidence="2 3" key="1">
    <citation type="journal article" date="2024" name="G3 (Bethesda)">
        <title>Genome assembly of Hibiscus sabdariffa L. provides insights into metabolisms of medicinal natural products.</title>
        <authorList>
            <person name="Kim T."/>
        </authorList>
    </citation>
    <scope>NUCLEOTIDE SEQUENCE [LARGE SCALE GENOMIC DNA]</scope>
    <source>
        <strain evidence="2">TK-2024</strain>
        <tissue evidence="2">Old leaves</tissue>
    </source>
</reference>
<gene>
    <name evidence="2" type="ORF">V6N11_022141</name>
</gene>
<keyword evidence="1" id="KW-0812">Transmembrane</keyword>
<evidence type="ECO:0000256" key="1">
    <source>
        <dbReference type="SAM" id="Phobius"/>
    </source>
</evidence>
<protein>
    <submittedName>
        <fullName evidence="2">Uncharacterized protein</fullName>
    </submittedName>
</protein>